<keyword evidence="3" id="KW-1185">Reference proteome</keyword>
<dbReference type="Proteomes" id="UP000192276">
    <property type="component" value="Unassembled WGS sequence"/>
</dbReference>
<dbReference type="InterPro" id="IPR052613">
    <property type="entry name" value="LicD_transferase"/>
</dbReference>
<gene>
    <name evidence="2" type="ORF">A4R26_32165</name>
</gene>
<dbReference type="PANTHER" id="PTHR13627:SF31">
    <property type="entry name" value="RIBITOL 5-PHOSPHATE TRANSFERASE FKRP"/>
    <property type="match status" value="1"/>
</dbReference>
<accession>A0A1V9EJ98</accession>
<dbReference type="OrthoDB" id="9786100at2"/>
<dbReference type="InterPro" id="IPR007074">
    <property type="entry name" value="LicD/FKTN/FKRP_NTP_transf"/>
</dbReference>
<dbReference type="EMBL" id="LWBP01000249">
    <property type="protein sequence ID" value="OQP46207.1"/>
    <property type="molecule type" value="Genomic_DNA"/>
</dbReference>
<feature type="domain" description="LicD/FKTN/FKRP nucleotidyltransferase" evidence="1">
    <location>
        <begin position="253"/>
        <end position="301"/>
    </location>
</feature>
<evidence type="ECO:0000313" key="2">
    <source>
        <dbReference type="EMBL" id="OQP46207.1"/>
    </source>
</evidence>
<dbReference type="GO" id="GO:0009100">
    <property type="term" value="P:glycoprotein metabolic process"/>
    <property type="evidence" value="ECO:0007669"/>
    <property type="project" value="UniProtKB-ARBA"/>
</dbReference>
<name>A0A1V9EJ98_9BACT</name>
<reference evidence="3" key="1">
    <citation type="submission" date="2016-04" db="EMBL/GenBank/DDBJ databases">
        <authorList>
            <person name="Chen L."/>
            <person name="Zhuang W."/>
            <person name="Wang G."/>
        </authorList>
    </citation>
    <scope>NUCLEOTIDE SEQUENCE [LARGE SCALE GENOMIC DNA]</scope>
    <source>
        <strain evidence="3">208</strain>
    </source>
</reference>
<evidence type="ECO:0000313" key="3">
    <source>
        <dbReference type="Proteomes" id="UP000192276"/>
    </source>
</evidence>
<dbReference type="AlphaFoldDB" id="A0A1V9EJ98"/>
<comment type="caution">
    <text evidence="2">The sequence shown here is derived from an EMBL/GenBank/DDBJ whole genome shotgun (WGS) entry which is preliminary data.</text>
</comment>
<organism evidence="2 3">
    <name type="scientific">Niastella populi</name>
    <dbReference type="NCBI Taxonomy" id="550983"/>
    <lineage>
        <taxon>Bacteria</taxon>
        <taxon>Pseudomonadati</taxon>
        <taxon>Bacteroidota</taxon>
        <taxon>Chitinophagia</taxon>
        <taxon>Chitinophagales</taxon>
        <taxon>Chitinophagaceae</taxon>
        <taxon>Niastella</taxon>
    </lineage>
</organism>
<dbReference type="Pfam" id="PF04991">
    <property type="entry name" value="LicD"/>
    <property type="match status" value="1"/>
</dbReference>
<evidence type="ECO:0000259" key="1">
    <source>
        <dbReference type="Pfam" id="PF04991"/>
    </source>
</evidence>
<sequence>MSAFYLPVYVVSFNSNGINSPSTDFRPGVYDTTHGPVEVKTIQCSDKMERDPEVSVDLPYLKEHYHLEVPPRTIDLFFTYRKIWKDFLSSSAEYCVVIEEDVQLTEPLANIGEQLRQLPADWDIFFPFDKRNRYSTVPVNDAGAWMEPHWASSILLEFFFSSSIFFISKPAAVKLLNIQKIPQPVYDKITVLTKENTIAAWFMHTNWFNLSSPLTLLQQRTGKIKDAILNFKVWNEERRARVRRLIAIASNTAKANNIDIVLHGGTLLGYTWFGEIIPWDDDVDFAIDDTQLDAFLALMSEAGIRSGHFFQGRPDLPRVPFYKIWFEDGEPINGRHYTFPFIDLWPYKADNGNIAFHNSQSFPNALTRPFKTVLFEEAELKMPHNPIECLDFLYNKQWRKRAKIDPWSHRLETVANFPLEMEIDVDEAGKIIFL</sequence>
<protein>
    <recommendedName>
        <fullName evidence="1">LicD/FKTN/FKRP nucleotidyltransferase domain-containing protein</fullName>
    </recommendedName>
</protein>
<dbReference type="RefSeq" id="WP_081171126.1">
    <property type="nucleotide sequence ID" value="NZ_LWBP01000249.1"/>
</dbReference>
<proteinExistence type="predicted"/>
<dbReference type="PANTHER" id="PTHR13627">
    <property type="entry name" value="FUKUTIN RELATED PROTEIN"/>
    <property type="match status" value="1"/>
</dbReference>